<gene>
    <name evidence="1" type="ORF">GCM10023215_40760</name>
</gene>
<keyword evidence="2" id="KW-1185">Reference proteome</keyword>
<name>A0ABP8WZJ8_9PSEU</name>
<accession>A0ABP8WZJ8</accession>
<evidence type="ECO:0000313" key="1">
    <source>
        <dbReference type="EMBL" id="GAA4698232.1"/>
    </source>
</evidence>
<evidence type="ECO:0000313" key="2">
    <source>
        <dbReference type="Proteomes" id="UP001500325"/>
    </source>
</evidence>
<reference evidence="2" key="1">
    <citation type="journal article" date="2019" name="Int. J. Syst. Evol. Microbiol.">
        <title>The Global Catalogue of Microorganisms (GCM) 10K type strain sequencing project: providing services to taxonomists for standard genome sequencing and annotation.</title>
        <authorList>
            <consortium name="The Broad Institute Genomics Platform"/>
            <consortium name="The Broad Institute Genome Sequencing Center for Infectious Disease"/>
            <person name="Wu L."/>
            <person name="Ma J."/>
        </authorList>
    </citation>
    <scope>NUCLEOTIDE SEQUENCE [LARGE SCALE GENOMIC DNA]</scope>
    <source>
        <strain evidence="2">JCM 18055</strain>
    </source>
</reference>
<dbReference type="EMBL" id="BAABIC010000014">
    <property type="protein sequence ID" value="GAA4698232.1"/>
    <property type="molecule type" value="Genomic_DNA"/>
</dbReference>
<protein>
    <submittedName>
        <fullName evidence="1">Uncharacterized protein</fullName>
    </submittedName>
</protein>
<proteinExistence type="predicted"/>
<dbReference type="Proteomes" id="UP001500325">
    <property type="component" value="Unassembled WGS sequence"/>
</dbReference>
<comment type="caution">
    <text evidence="1">The sequence shown here is derived from an EMBL/GenBank/DDBJ whole genome shotgun (WGS) entry which is preliminary data.</text>
</comment>
<sequence length="87" mass="8665">MVGLTGPAQAATPDLVPDLAPLLTAHYDPADGTGPAPAPEAPYVEPSYTAFEQGDLLGQGRDFAPAGVPIAGLTQSAVGAPSRLLPS</sequence>
<organism evidence="1 2">
    <name type="scientific">Pseudonocardia yuanmonensis</name>
    <dbReference type="NCBI Taxonomy" id="1095914"/>
    <lineage>
        <taxon>Bacteria</taxon>
        <taxon>Bacillati</taxon>
        <taxon>Actinomycetota</taxon>
        <taxon>Actinomycetes</taxon>
        <taxon>Pseudonocardiales</taxon>
        <taxon>Pseudonocardiaceae</taxon>
        <taxon>Pseudonocardia</taxon>
    </lineage>
</organism>